<organism evidence="2 3">
    <name type="scientific">Salmonella phage Stitch</name>
    <dbReference type="NCBI Taxonomy" id="2991861"/>
    <lineage>
        <taxon>Viruses</taxon>
        <taxon>Duplodnaviria</taxon>
        <taxon>Heunggongvirae</taxon>
        <taxon>Uroviricota</taxon>
        <taxon>Caudoviricetes</taxon>
        <taxon>Demerecviridae</taxon>
        <taxon>Markadamsvirinae</taxon>
        <taxon>Epseptimavirus</taxon>
        <taxon>Epseptimavirus stitch</taxon>
    </lineage>
</organism>
<evidence type="ECO:0000313" key="2">
    <source>
        <dbReference type="EMBL" id="AIW04012.1"/>
    </source>
</evidence>
<dbReference type="OrthoDB" id="23773at10239"/>
<reference evidence="2 3" key="1">
    <citation type="journal article" date="2015" name="Genome Announc.">
        <title>Complete Genome of Salmonella enterica Serovar Typhimurium T5-Like Siphophage Stitch.</title>
        <authorList>
            <person name="Grover J.M."/>
            <person name="Luna A.J."/>
            <person name="Wood T.L."/>
            <person name="Chamakura K.R."/>
            <person name="Kuty Everett G.F."/>
        </authorList>
    </citation>
    <scope>NUCLEOTIDE SEQUENCE [LARGE SCALE GENOMIC DNA]</scope>
</reference>
<dbReference type="GeneID" id="24598756"/>
<gene>
    <name evidence="2" type="ORF">CPT_Stitch61</name>
</gene>
<dbReference type="Pfam" id="PF24240">
    <property type="entry name" value="DUF7448"/>
    <property type="match status" value="1"/>
</dbReference>
<feature type="domain" description="DUF7448" evidence="1">
    <location>
        <begin position="8"/>
        <end position="112"/>
    </location>
</feature>
<dbReference type="KEGG" id="vg:24598756"/>
<dbReference type="Proteomes" id="UP000030204">
    <property type="component" value="Segment"/>
</dbReference>
<protein>
    <recommendedName>
        <fullName evidence="1">DUF7448 domain-containing protein</fullName>
    </recommendedName>
</protein>
<proteinExistence type="predicted"/>
<name>A0A0A0RPN4_9CAUD</name>
<evidence type="ECO:0000313" key="3">
    <source>
        <dbReference type="Proteomes" id="UP000030204"/>
    </source>
</evidence>
<accession>A0A0A0RPN4</accession>
<dbReference type="RefSeq" id="YP_009146002.1">
    <property type="nucleotide sequence ID" value="NC_027297.1"/>
</dbReference>
<keyword evidence="3" id="KW-1185">Reference proteome</keyword>
<sequence length="118" mass="13618">MSEVTIYNEMLGKIFTSVCQDQDTLIFICTDGKNYKFYHEQDCCEDVHIDDIIGDLHDLLGYPIIEAEEVITHATEDWDSVTHTWYKFATAKGCVTVKWHGSSNGYYSESVNFVIYEQ</sequence>
<dbReference type="EMBL" id="KM236244">
    <property type="protein sequence ID" value="AIW04012.1"/>
    <property type="molecule type" value="Genomic_DNA"/>
</dbReference>
<evidence type="ECO:0000259" key="1">
    <source>
        <dbReference type="Pfam" id="PF24240"/>
    </source>
</evidence>
<dbReference type="InterPro" id="IPR055871">
    <property type="entry name" value="DUF7448"/>
</dbReference>